<dbReference type="InterPro" id="IPR011335">
    <property type="entry name" value="Restrct_endonuc-II-like"/>
</dbReference>
<dbReference type="NCBIfam" id="NF009154">
    <property type="entry name" value="PRK12497.3-3"/>
    <property type="match status" value="1"/>
</dbReference>
<dbReference type="PANTHER" id="PTHR34039">
    <property type="entry name" value="UPF0102 PROTEIN YRAN"/>
    <property type="match status" value="1"/>
</dbReference>
<dbReference type="Proteomes" id="UP000045545">
    <property type="component" value="Unassembled WGS sequence"/>
</dbReference>
<dbReference type="NCBIfam" id="TIGR00252">
    <property type="entry name" value="YraN family protein"/>
    <property type="match status" value="1"/>
</dbReference>
<gene>
    <name evidence="3" type="ORF">2680</name>
</gene>
<reference evidence="3 4" key="1">
    <citation type="submission" date="2015-03" db="EMBL/GenBank/DDBJ databases">
        <authorList>
            <person name="Murphy D."/>
        </authorList>
    </citation>
    <scope>NUCLEOTIDE SEQUENCE [LARGE SCALE GENOMIC DNA]</scope>
    <source>
        <strain evidence="3 4">OL-4</strain>
    </source>
</reference>
<dbReference type="Gene3D" id="3.40.1350.10">
    <property type="match status" value="1"/>
</dbReference>
<evidence type="ECO:0000313" key="4">
    <source>
        <dbReference type="Proteomes" id="UP000045545"/>
    </source>
</evidence>
<dbReference type="RefSeq" id="WP_046499959.1">
    <property type="nucleotide sequence ID" value="NZ_CGIH01000051.1"/>
</dbReference>
<dbReference type="PANTHER" id="PTHR34039:SF1">
    <property type="entry name" value="UPF0102 PROTEIN YRAN"/>
    <property type="match status" value="1"/>
</dbReference>
<dbReference type="CDD" id="cd20736">
    <property type="entry name" value="PoNe_Nuclease"/>
    <property type="match status" value="1"/>
</dbReference>
<name>A0A0E4GDG4_9FIRM</name>
<dbReference type="HAMAP" id="MF_00048">
    <property type="entry name" value="UPF0102"/>
    <property type="match status" value="1"/>
</dbReference>
<dbReference type="Pfam" id="PF02021">
    <property type="entry name" value="UPF0102"/>
    <property type="match status" value="1"/>
</dbReference>
<evidence type="ECO:0000256" key="1">
    <source>
        <dbReference type="ARBA" id="ARBA00006738"/>
    </source>
</evidence>
<dbReference type="NCBIfam" id="NF009150">
    <property type="entry name" value="PRK12497.1-3"/>
    <property type="match status" value="1"/>
</dbReference>
<keyword evidence="4" id="KW-1185">Reference proteome</keyword>
<evidence type="ECO:0000256" key="2">
    <source>
        <dbReference type="HAMAP-Rule" id="MF_00048"/>
    </source>
</evidence>
<sequence>MKKQLGRLGEEIAVRYLEKEGYKILARNYRNRYGELDVICIKKEVLVFVEVKTRRSNRYGSAEEAVTPKKIEHIKKVSLHYLADCHFKYKEIRFDVVSILMLEPDYRLNHIKAAF</sequence>
<evidence type="ECO:0000313" key="3">
    <source>
        <dbReference type="EMBL" id="CFY08331.1"/>
    </source>
</evidence>
<dbReference type="AlphaFoldDB" id="A0A0E4GDG4"/>
<dbReference type="InterPro" id="IPR003509">
    <property type="entry name" value="UPF0102_YraN-like"/>
</dbReference>
<organism evidence="3 4">
    <name type="scientific">Syntrophomonas zehnderi OL-4</name>
    <dbReference type="NCBI Taxonomy" id="690567"/>
    <lineage>
        <taxon>Bacteria</taxon>
        <taxon>Bacillati</taxon>
        <taxon>Bacillota</taxon>
        <taxon>Clostridia</taxon>
        <taxon>Eubacteriales</taxon>
        <taxon>Syntrophomonadaceae</taxon>
        <taxon>Syntrophomonas</taxon>
    </lineage>
</organism>
<dbReference type="OrthoDB" id="9802516at2"/>
<dbReference type="InterPro" id="IPR011856">
    <property type="entry name" value="tRNA_endonuc-like_dom_sf"/>
</dbReference>
<accession>A0A0E4GDG4</accession>
<dbReference type="GO" id="GO:0003676">
    <property type="term" value="F:nucleic acid binding"/>
    <property type="evidence" value="ECO:0007669"/>
    <property type="project" value="InterPro"/>
</dbReference>
<comment type="similarity">
    <text evidence="1 2">Belongs to the UPF0102 family.</text>
</comment>
<proteinExistence type="inferred from homology"/>
<protein>
    <recommendedName>
        <fullName evidence="2">UPF0102 protein 2680</fullName>
    </recommendedName>
</protein>
<dbReference type="EMBL" id="CGIH01000051">
    <property type="protein sequence ID" value="CFY08331.1"/>
    <property type="molecule type" value="Genomic_DNA"/>
</dbReference>
<dbReference type="SUPFAM" id="SSF52980">
    <property type="entry name" value="Restriction endonuclease-like"/>
    <property type="match status" value="1"/>
</dbReference>
<dbReference type="STRING" id="690567.2680"/>